<keyword evidence="11 16" id="KW-1133">Transmembrane helix</keyword>
<keyword evidence="14" id="KW-0175">Coiled coil</keyword>
<dbReference type="PROSITE" id="PS50109">
    <property type="entry name" value="HIS_KIN"/>
    <property type="match status" value="1"/>
</dbReference>
<comment type="subcellular location">
    <subcellularLocation>
        <location evidence="2">Cell membrane</location>
        <topology evidence="2">Multi-pass membrane protein</topology>
    </subcellularLocation>
</comment>
<dbReference type="RefSeq" id="WP_242856672.1">
    <property type="nucleotide sequence ID" value="NZ_CABJFB010000001.1"/>
</dbReference>
<evidence type="ECO:0000256" key="14">
    <source>
        <dbReference type="SAM" id="Coils"/>
    </source>
</evidence>
<dbReference type="Gene3D" id="1.10.287.130">
    <property type="match status" value="1"/>
</dbReference>
<feature type="domain" description="HAMP" evidence="18">
    <location>
        <begin position="230"/>
        <end position="282"/>
    </location>
</feature>
<evidence type="ECO:0000256" key="10">
    <source>
        <dbReference type="ARBA" id="ARBA00022840"/>
    </source>
</evidence>
<dbReference type="PANTHER" id="PTHR45528">
    <property type="entry name" value="SENSOR HISTIDINE KINASE CPXA"/>
    <property type="match status" value="1"/>
</dbReference>
<evidence type="ECO:0000256" key="11">
    <source>
        <dbReference type="ARBA" id="ARBA00022989"/>
    </source>
</evidence>
<keyword evidence="9" id="KW-0418">Kinase</keyword>
<dbReference type="GO" id="GO:0005886">
    <property type="term" value="C:plasma membrane"/>
    <property type="evidence" value="ECO:0007669"/>
    <property type="project" value="UniProtKB-SubCell"/>
</dbReference>
<dbReference type="SUPFAM" id="SSF47384">
    <property type="entry name" value="Homodimeric domain of signal transducing histidine kinase"/>
    <property type="match status" value="1"/>
</dbReference>
<dbReference type="PROSITE" id="PS50885">
    <property type="entry name" value="HAMP"/>
    <property type="match status" value="1"/>
</dbReference>
<keyword evidence="5" id="KW-0597">Phosphoprotein</keyword>
<gene>
    <name evidence="19" type="primary">phoR_1</name>
    <name evidence="19" type="ORF">ERS852406_00779</name>
</gene>
<dbReference type="SUPFAM" id="SSF55874">
    <property type="entry name" value="ATPase domain of HSP90 chaperone/DNA topoisomerase II/histidine kinase"/>
    <property type="match status" value="1"/>
</dbReference>
<keyword evidence="12" id="KW-0902">Two-component regulatory system</keyword>
<dbReference type="Pfam" id="PF00672">
    <property type="entry name" value="HAMP"/>
    <property type="match status" value="1"/>
</dbReference>
<evidence type="ECO:0000256" key="7">
    <source>
        <dbReference type="ARBA" id="ARBA00022692"/>
    </source>
</evidence>
<keyword evidence="4" id="KW-1003">Cell membrane</keyword>
<dbReference type="SUPFAM" id="SSF158472">
    <property type="entry name" value="HAMP domain-like"/>
    <property type="match status" value="1"/>
</dbReference>
<proteinExistence type="predicted"/>
<dbReference type="Pfam" id="PF00512">
    <property type="entry name" value="HisKA"/>
    <property type="match status" value="1"/>
</dbReference>
<keyword evidence="13 16" id="KW-0472">Membrane</keyword>
<dbReference type="EMBL" id="CYYV01000003">
    <property type="protein sequence ID" value="CUN83689.1"/>
    <property type="molecule type" value="Genomic_DNA"/>
</dbReference>
<dbReference type="Gene3D" id="6.10.340.10">
    <property type="match status" value="1"/>
</dbReference>
<dbReference type="CDD" id="cd06225">
    <property type="entry name" value="HAMP"/>
    <property type="match status" value="1"/>
</dbReference>
<keyword evidence="8" id="KW-0547">Nucleotide-binding</keyword>
<evidence type="ECO:0000256" key="12">
    <source>
        <dbReference type="ARBA" id="ARBA00023012"/>
    </source>
</evidence>
<evidence type="ECO:0000256" key="16">
    <source>
        <dbReference type="SAM" id="Phobius"/>
    </source>
</evidence>
<dbReference type="InterPro" id="IPR003594">
    <property type="entry name" value="HATPase_dom"/>
</dbReference>
<evidence type="ECO:0000256" key="8">
    <source>
        <dbReference type="ARBA" id="ARBA00022741"/>
    </source>
</evidence>
<dbReference type="CDD" id="cd00082">
    <property type="entry name" value="HisKA"/>
    <property type="match status" value="1"/>
</dbReference>
<dbReference type="SMART" id="SM00304">
    <property type="entry name" value="HAMP"/>
    <property type="match status" value="1"/>
</dbReference>
<dbReference type="PANTHER" id="PTHR45528:SF1">
    <property type="entry name" value="SENSOR HISTIDINE KINASE CPXA"/>
    <property type="match status" value="1"/>
</dbReference>
<evidence type="ECO:0000259" key="18">
    <source>
        <dbReference type="PROSITE" id="PS50885"/>
    </source>
</evidence>
<feature type="compositionally biased region" description="Polar residues" evidence="15">
    <location>
        <begin position="1"/>
        <end position="11"/>
    </location>
</feature>
<dbReference type="InterPro" id="IPR036097">
    <property type="entry name" value="HisK_dim/P_sf"/>
</dbReference>
<keyword evidence="10" id="KW-0067">ATP-binding</keyword>
<dbReference type="AlphaFoldDB" id="A0A174A715"/>
<dbReference type="InterPro" id="IPR003661">
    <property type="entry name" value="HisK_dim/P_dom"/>
</dbReference>
<reference evidence="19 20" key="1">
    <citation type="submission" date="2015-09" db="EMBL/GenBank/DDBJ databases">
        <authorList>
            <consortium name="Pathogen Informatics"/>
        </authorList>
    </citation>
    <scope>NUCLEOTIDE SEQUENCE [LARGE SCALE GENOMIC DNA]</scope>
    <source>
        <strain evidence="19 20">2789STDY5608849</strain>
    </source>
</reference>
<evidence type="ECO:0000259" key="17">
    <source>
        <dbReference type="PROSITE" id="PS50109"/>
    </source>
</evidence>
<evidence type="ECO:0000256" key="2">
    <source>
        <dbReference type="ARBA" id="ARBA00004651"/>
    </source>
</evidence>
<evidence type="ECO:0000256" key="3">
    <source>
        <dbReference type="ARBA" id="ARBA00012438"/>
    </source>
</evidence>
<dbReference type="InterPro" id="IPR050398">
    <property type="entry name" value="HssS/ArlS-like"/>
</dbReference>
<feature type="transmembrane region" description="Helical" evidence="16">
    <location>
        <begin position="50"/>
        <end position="72"/>
    </location>
</feature>
<comment type="catalytic activity">
    <reaction evidence="1">
        <text>ATP + protein L-histidine = ADP + protein N-phospho-L-histidine.</text>
        <dbReference type="EC" id="2.7.13.3"/>
    </reaction>
</comment>
<dbReference type="InterPro" id="IPR003660">
    <property type="entry name" value="HAMP_dom"/>
</dbReference>
<dbReference type="SMART" id="SM00387">
    <property type="entry name" value="HATPase_c"/>
    <property type="match status" value="1"/>
</dbReference>
<feature type="transmembrane region" description="Helical" evidence="16">
    <location>
        <begin position="209"/>
        <end position="228"/>
    </location>
</feature>
<evidence type="ECO:0000256" key="6">
    <source>
        <dbReference type="ARBA" id="ARBA00022679"/>
    </source>
</evidence>
<dbReference type="Proteomes" id="UP000095706">
    <property type="component" value="Unassembled WGS sequence"/>
</dbReference>
<evidence type="ECO:0000313" key="19">
    <source>
        <dbReference type="EMBL" id="CUN83689.1"/>
    </source>
</evidence>
<dbReference type="InterPro" id="IPR005467">
    <property type="entry name" value="His_kinase_dom"/>
</dbReference>
<dbReference type="SMART" id="SM00388">
    <property type="entry name" value="HisKA"/>
    <property type="match status" value="1"/>
</dbReference>
<keyword evidence="6 19" id="KW-0808">Transferase</keyword>
<dbReference type="EC" id="2.7.13.3" evidence="3"/>
<feature type="domain" description="Histidine kinase" evidence="17">
    <location>
        <begin position="311"/>
        <end position="527"/>
    </location>
</feature>
<evidence type="ECO:0000256" key="1">
    <source>
        <dbReference type="ARBA" id="ARBA00000085"/>
    </source>
</evidence>
<name>A0A174A715_9FIRM</name>
<keyword evidence="7 16" id="KW-0812">Transmembrane</keyword>
<accession>A0A174A715</accession>
<dbReference type="Gene3D" id="3.30.565.10">
    <property type="entry name" value="Histidine kinase-like ATPase, C-terminal domain"/>
    <property type="match status" value="1"/>
</dbReference>
<dbReference type="InterPro" id="IPR036890">
    <property type="entry name" value="HATPase_C_sf"/>
</dbReference>
<dbReference type="FunFam" id="1.10.287.130:FF:000001">
    <property type="entry name" value="Two-component sensor histidine kinase"/>
    <property type="match status" value="1"/>
</dbReference>
<dbReference type="GO" id="GO:0000155">
    <property type="term" value="F:phosphorelay sensor kinase activity"/>
    <property type="evidence" value="ECO:0007669"/>
    <property type="project" value="InterPro"/>
</dbReference>
<evidence type="ECO:0000256" key="15">
    <source>
        <dbReference type="SAM" id="MobiDB-lite"/>
    </source>
</evidence>
<feature type="region of interest" description="Disordered" evidence="15">
    <location>
        <begin position="1"/>
        <end position="23"/>
    </location>
</feature>
<feature type="coiled-coil region" evidence="14">
    <location>
        <begin position="270"/>
        <end position="301"/>
    </location>
</feature>
<evidence type="ECO:0000256" key="4">
    <source>
        <dbReference type="ARBA" id="ARBA00022475"/>
    </source>
</evidence>
<dbReference type="GO" id="GO:0005524">
    <property type="term" value="F:ATP binding"/>
    <property type="evidence" value="ECO:0007669"/>
    <property type="project" value="UniProtKB-KW"/>
</dbReference>
<evidence type="ECO:0000313" key="20">
    <source>
        <dbReference type="Proteomes" id="UP000095706"/>
    </source>
</evidence>
<evidence type="ECO:0000256" key="5">
    <source>
        <dbReference type="ARBA" id="ARBA00022553"/>
    </source>
</evidence>
<evidence type="ECO:0000256" key="9">
    <source>
        <dbReference type="ARBA" id="ARBA00022777"/>
    </source>
</evidence>
<evidence type="ECO:0000256" key="13">
    <source>
        <dbReference type="ARBA" id="ARBA00023136"/>
    </source>
</evidence>
<organism evidence="19 20">
    <name type="scientific">Fusicatenibacter saccharivorans</name>
    <dbReference type="NCBI Taxonomy" id="1150298"/>
    <lineage>
        <taxon>Bacteria</taxon>
        <taxon>Bacillati</taxon>
        <taxon>Bacillota</taxon>
        <taxon>Clostridia</taxon>
        <taxon>Lachnospirales</taxon>
        <taxon>Lachnospiraceae</taxon>
        <taxon>Fusicatenibacter</taxon>
    </lineage>
</organism>
<sequence>MNGTEKQNETSMEMPAEDSRVTMGNQTEKKHRFHLKMPQKGRKHSVKKRIAYTFIATMAATLLIIGLINYFFLGSFYIRDKEHILAESFQKLNATGGDSDNIPDTFEQFCATNNLKVIITGPELSSFVYSNATDRQSLQTLIFGLISGNEQANTKVVDSKDNYQIQKFYDSHADAEYLQIIGWFDNGNCYFARCPLESITDAVGLSNQFYLFIGIPIIIIGAIVIWIITRQIVRPVQELTEISKKMAALDFDARYVSGGKDEIGELGNNFNVMSEQLEQAISELKSANVELQKDIDKKTQIDEMRREFLSNVTHELKTPIALIQGYAEGLKDNINDDEESREFYCDVIIDEAAKMNEMVKKLLNLNQLEFGEDQVNMERFDLNAVIIGVLQSSDILIRQKEAKVLFTGGDPLYVWGDEFKVEEVITNYLTNALNHLDYDHTIEITCKKEGNVVKTTVFNTGDPIPEEDLDKVWVKFFKVDKARTREYGGSGIGLSIVKAIMDSFQQQCGCQNYDNGVAFWFTLEADGKTEEA</sequence>
<protein>
    <recommendedName>
        <fullName evidence="3">histidine kinase</fullName>
        <ecNumber evidence="3">2.7.13.3</ecNumber>
    </recommendedName>
</protein>
<dbReference type="Pfam" id="PF02518">
    <property type="entry name" value="HATPase_c"/>
    <property type="match status" value="1"/>
</dbReference>